<dbReference type="Pfam" id="PF13692">
    <property type="entry name" value="Glyco_trans_1_4"/>
    <property type="match status" value="2"/>
</dbReference>
<comment type="similarity">
    <text evidence="2">Belongs to the glycosyltransferase 41 family. O-GlcNAc transferase subfamily.</text>
</comment>
<dbReference type="Gene3D" id="3.40.50.11380">
    <property type="match status" value="1"/>
</dbReference>
<dbReference type="GO" id="GO:0009103">
    <property type="term" value="P:lipopolysaccharide biosynthetic process"/>
    <property type="evidence" value="ECO:0007669"/>
    <property type="project" value="TreeGrafter"/>
</dbReference>
<sequence length="1627" mass="184332">MRYKALVFFPHNPYPAKTGAHQRCLSMLKGLKELCYDVTLFGSNLITDNPWQIDIIQDLQIDLDINVEVYQGTEADWQFMASVSANIEGTNWDFYTPPGLCQRFRELFRQLLPDVVVINYAFWAKLAIGDEFKSAVRIIETHDLLTLSNQMRQALGQYLITPPYTSDEINSELVEEDFFSKLHLNATPDEYLIYDQYDYTIAIAPREQQLIREHTCQTRVEYVPMTFITENVDNTYTDAPLLAIGPNPFNIQGYLYFTTKVLPLVLHQLPEFCLKVVGSSCQHLIPVEGTELLGFIPDLKPLYTKGRFAVCPLIGGTGQQVKIVEAMAHGLPVITLRNVAESSPIEHGVNGFIADNAEEFAAYTIQLFSNPDLCRQMGQVARETIATNFSSQTLVEKLNFLLPENLKNIHKVPQKLSLKIVVDGVFFQLHETGIARVWKSLLEEWAKTQFAKHIIVLDRQGTCPQIAGIKYRTVPLYNYYKTEADKAMLQQVCDEEDAYLFISSYYTMPTTTPFVFMAHDMIPEIMGELLGWDLNNPLWQEKHYAIQHAIAHIAVSENTAKDLVKCFPDIALNSVAIAKNGVDHQVFSPVSHENINSLKIKYGINKPYFILVGAGTVYKNSMLFFIAFSQLVSRCGFDIVVTGSGGLLANEIRDYTSGCVIHRVELSDAELATAYSGAVALIYPSKYEGFGMPILEAMACGCPVITCPNASIPEVAGNAAIYVNDDDIDEMTNALCEVQKHSTRQSLISAGLVQAQQFSWAKMAQIVSNVLINATVISLNLKEINLIIFPDWSQPEESLGLDLQQVIKAIATHPNSEETTLLIDTGNISGEDAELFLSSVAMNLLVEEDLDVTEGLEISLVKKLADIQWEALLPRINARIILEHEDQQALAQVAVGKIPSCQIDNLSNQLNILSKSEKNNLTTREEVSITDALGVKYGNINIIIFPDWSESEDLLILELEQVIKTVLNHYDSNQITLLINTNGICEDDANLVLSTVAMNLLLTENFDITVECEISVLENLDEIELRAIIPFLHGRIILQHENLEGLALSLIEDIPAYEIESFNNIHIEQLVFDLSNRLFQEGRWKEAIAQYQKLLEIQSGDADIYYNLSYCYRQLNLLNEYFQTLQEGIKLYPQEGRLHFSLIIDLRRNGHIQEAILSAEKAAKCLPNDYTFKILKYLTVPSIYENKEEINFYRQRFIQGLQDLIQQTYLKTTEEQQSALAGIGRLTNFYLSYQAQNDIDLQRQYAKLVHKIMAANYPQWVVPLSMPKLQPNQKIRIGYASHYLHSYSGTLWLTGWLRYCDRQNFEIYCYYTGNEPDPVTQQFQNYSDVFHHIPYNLSAACEQIIADKLHILVFPEIGMDAQTMQMAGLRLAPLQCVAWGHPVTTGLPTIDYFLSSELMEPENAQEHYSEKLIRLPNIGVSYPKPYIPPVIKTRSDFGLEDDAVIYLCCQAPFKYLPQYDFIFAEIARRLPQAKFVFLRGTLLEPRLKRAFAAVGLNSEDYCVFLNIPERLDYLMINLLSDIYLDTFTWSGGNTTLEAIACNLPIVTCPGEFMRGRHSDSFLQMLGVTDTIAENETEYIEIAVKLGLDRGWRGTIAERMSQNHDHLFDDKACVEGLEAFYKEVCSKH</sequence>
<proteinExistence type="inferred from homology"/>
<keyword evidence="7 8" id="KW-0802">TPR repeat</keyword>
<dbReference type="EMBL" id="CP045226">
    <property type="protein sequence ID" value="QFS43151.1"/>
    <property type="molecule type" value="Genomic_DNA"/>
</dbReference>
<reference evidence="10 11" key="1">
    <citation type="submission" date="2019-10" db="EMBL/GenBank/DDBJ databases">
        <title>Genomic and transcriptomic insights into the perfect genentic adaptation of a filamentous nitrogen-fixing cyanobacterium to rice fields.</title>
        <authorList>
            <person name="Chen Z."/>
        </authorList>
    </citation>
    <scope>NUCLEOTIDE SEQUENCE [LARGE SCALE GENOMIC DNA]</scope>
    <source>
        <strain evidence="10">CCNUC1</strain>
    </source>
</reference>
<evidence type="ECO:0000256" key="8">
    <source>
        <dbReference type="PROSITE-ProRule" id="PRU00339"/>
    </source>
</evidence>
<keyword evidence="11" id="KW-1185">Reference proteome</keyword>
<evidence type="ECO:0000256" key="1">
    <source>
        <dbReference type="ARBA" id="ARBA00004922"/>
    </source>
</evidence>
<evidence type="ECO:0000313" key="11">
    <source>
        <dbReference type="Proteomes" id="UP000326678"/>
    </source>
</evidence>
<dbReference type="SUPFAM" id="SSF53756">
    <property type="entry name" value="UDP-Glycosyltransferase/glycogen phosphorylase"/>
    <property type="match status" value="3"/>
</dbReference>
<keyword evidence="4" id="KW-0328">Glycosyltransferase</keyword>
<dbReference type="KEGG" id="nsh:GXM_00624"/>
<dbReference type="GO" id="GO:0097363">
    <property type="term" value="F:protein O-acetylglucosaminyltransferase activity"/>
    <property type="evidence" value="ECO:0007669"/>
    <property type="project" value="UniProtKB-EC"/>
</dbReference>
<dbReference type="SUPFAM" id="SSF48452">
    <property type="entry name" value="TPR-like"/>
    <property type="match status" value="1"/>
</dbReference>
<keyword evidence="5 10" id="KW-0808">Transferase</keyword>
<evidence type="ECO:0000259" key="9">
    <source>
        <dbReference type="Pfam" id="PF13844"/>
    </source>
</evidence>
<organism evidence="10 11">
    <name type="scientific">Nostoc sphaeroides CCNUC1</name>
    <dbReference type="NCBI Taxonomy" id="2653204"/>
    <lineage>
        <taxon>Bacteria</taxon>
        <taxon>Bacillati</taxon>
        <taxon>Cyanobacteriota</taxon>
        <taxon>Cyanophyceae</taxon>
        <taxon>Nostocales</taxon>
        <taxon>Nostocaceae</taxon>
        <taxon>Nostoc</taxon>
    </lineage>
</organism>
<evidence type="ECO:0000256" key="3">
    <source>
        <dbReference type="ARBA" id="ARBA00011970"/>
    </source>
</evidence>
<dbReference type="Gene3D" id="1.25.40.10">
    <property type="entry name" value="Tetratricopeptide repeat domain"/>
    <property type="match status" value="1"/>
</dbReference>
<protein>
    <recommendedName>
        <fullName evidence="3">protein O-GlcNAc transferase</fullName>
        <ecNumber evidence="3">2.4.1.255</ecNumber>
    </recommendedName>
</protein>
<evidence type="ECO:0000256" key="2">
    <source>
        <dbReference type="ARBA" id="ARBA00005386"/>
    </source>
</evidence>
<dbReference type="CDD" id="cd03809">
    <property type="entry name" value="GT4_MtfB-like"/>
    <property type="match status" value="1"/>
</dbReference>
<accession>A0A5P8VS65</accession>
<dbReference type="PANTHER" id="PTHR46401:SF2">
    <property type="entry name" value="GLYCOSYLTRANSFERASE WBBK-RELATED"/>
    <property type="match status" value="1"/>
</dbReference>
<dbReference type="PANTHER" id="PTHR46401">
    <property type="entry name" value="GLYCOSYLTRANSFERASE WBBK-RELATED"/>
    <property type="match status" value="1"/>
</dbReference>
<gene>
    <name evidence="10" type="ORF">GXM_00624</name>
</gene>
<dbReference type="CDD" id="cd03801">
    <property type="entry name" value="GT4_PimA-like"/>
    <property type="match status" value="1"/>
</dbReference>
<evidence type="ECO:0000256" key="5">
    <source>
        <dbReference type="ARBA" id="ARBA00022679"/>
    </source>
</evidence>
<feature type="domain" description="O-GlcNAc transferase C-terminal" evidence="9">
    <location>
        <begin position="1250"/>
        <end position="1417"/>
    </location>
</feature>
<dbReference type="Pfam" id="PF13844">
    <property type="entry name" value="Glyco_transf_41"/>
    <property type="match status" value="2"/>
</dbReference>
<evidence type="ECO:0000313" key="10">
    <source>
        <dbReference type="EMBL" id="QFS43151.1"/>
    </source>
</evidence>
<dbReference type="EC" id="2.4.1.255" evidence="3"/>
<evidence type="ECO:0000256" key="7">
    <source>
        <dbReference type="ARBA" id="ARBA00022803"/>
    </source>
</evidence>
<feature type="repeat" description="TPR" evidence="8">
    <location>
        <begin position="1102"/>
        <end position="1135"/>
    </location>
</feature>
<dbReference type="Proteomes" id="UP000326678">
    <property type="component" value="Chromosome Gxm1"/>
</dbReference>
<dbReference type="InterPro" id="IPR019734">
    <property type="entry name" value="TPR_rpt"/>
</dbReference>
<dbReference type="InterPro" id="IPR011990">
    <property type="entry name" value="TPR-like_helical_dom_sf"/>
</dbReference>
<dbReference type="PROSITE" id="PS50005">
    <property type="entry name" value="TPR"/>
    <property type="match status" value="1"/>
</dbReference>
<keyword evidence="6" id="KW-0677">Repeat</keyword>
<dbReference type="Gene3D" id="3.40.50.2000">
    <property type="entry name" value="Glycogen Phosphorylase B"/>
    <property type="match status" value="3"/>
</dbReference>
<name>A0A5P8VS65_9NOSO</name>
<dbReference type="InterPro" id="IPR029489">
    <property type="entry name" value="OGT/SEC/SPY_C"/>
</dbReference>
<dbReference type="Pfam" id="PF13414">
    <property type="entry name" value="TPR_11"/>
    <property type="match status" value="1"/>
</dbReference>
<dbReference type="RefSeq" id="WP_225892339.1">
    <property type="nucleotide sequence ID" value="NZ_CP045226.1"/>
</dbReference>
<feature type="domain" description="O-GlcNAc transferase C-terminal" evidence="9">
    <location>
        <begin position="1430"/>
        <end position="1610"/>
    </location>
</feature>
<evidence type="ECO:0000256" key="6">
    <source>
        <dbReference type="ARBA" id="ARBA00022737"/>
    </source>
</evidence>
<evidence type="ECO:0000256" key="4">
    <source>
        <dbReference type="ARBA" id="ARBA00022676"/>
    </source>
</evidence>
<comment type="pathway">
    <text evidence="1">Protein modification; protein glycosylation.</text>
</comment>